<evidence type="ECO:0000313" key="5">
    <source>
        <dbReference type="Proteomes" id="UP001142374"/>
    </source>
</evidence>
<sequence>MLWVVGVVSAGSGLAGLWWAVPELHGSPDRFHEVLGVGFGAMGVIVGTAALAVSWLGYRADRREYVGGLQVGGIADSLALAVRGQWEAEARLRRLNDPYPLPVSWRPADENLVEPWSLLLQMANRHAPQGQWATRPDDLVGADTEITDVFTCRSPGSRLLVLGEPGAGKTMLLVVLLLGLLDRRSPGGPVPVIFPLASWNPGQSLDTWMANRLRADYPALSQHPTGFGGRNAARALLDNRLILPILDGLDELAPSSRSTALAAINAALPPGRPWSSRLGAPSTARRCAPTQVSLSASTAPRASSLSHSCWAPSPPTCAETPAARALQPPIAGTQSSTE</sequence>
<evidence type="ECO:0000259" key="3">
    <source>
        <dbReference type="PROSITE" id="PS50837"/>
    </source>
</evidence>
<comment type="caution">
    <text evidence="4">The sequence shown here is derived from an EMBL/GenBank/DDBJ whole genome shotgun (WGS) entry which is preliminary data.</text>
</comment>
<dbReference type="AlphaFoldDB" id="A0A9X2RQ20"/>
<gene>
    <name evidence="4" type="ORF">NQU55_32190</name>
</gene>
<dbReference type="SUPFAM" id="SSF52540">
    <property type="entry name" value="P-loop containing nucleoside triphosphate hydrolases"/>
    <property type="match status" value="1"/>
</dbReference>
<evidence type="ECO:0000256" key="2">
    <source>
        <dbReference type="SAM" id="Phobius"/>
    </source>
</evidence>
<name>A0A9X2RQ20_9ACTN</name>
<protein>
    <submittedName>
        <fullName evidence="4">NACHT domain-containing protein</fullName>
    </submittedName>
</protein>
<reference evidence="4" key="1">
    <citation type="submission" date="2022-06" db="EMBL/GenBank/DDBJ databases">
        <title>WGS of actinobacteria.</title>
        <authorList>
            <person name="Thawai C."/>
        </authorList>
    </citation>
    <scope>NUCLEOTIDE SEQUENCE</scope>
    <source>
        <strain evidence="4">AA8</strain>
    </source>
</reference>
<dbReference type="Pfam" id="PF05729">
    <property type="entry name" value="NACHT"/>
    <property type="match status" value="1"/>
</dbReference>
<dbReference type="Proteomes" id="UP001142374">
    <property type="component" value="Unassembled WGS sequence"/>
</dbReference>
<evidence type="ECO:0000313" key="4">
    <source>
        <dbReference type="EMBL" id="MCQ8774388.1"/>
    </source>
</evidence>
<dbReference type="EMBL" id="JANIID010000043">
    <property type="protein sequence ID" value="MCQ8774388.1"/>
    <property type="molecule type" value="Genomic_DNA"/>
</dbReference>
<keyword evidence="2" id="KW-0812">Transmembrane</keyword>
<keyword evidence="5" id="KW-1185">Reference proteome</keyword>
<feature type="transmembrane region" description="Helical" evidence="2">
    <location>
        <begin position="39"/>
        <end position="58"/>
    </location>
</feature>
<keyword evidence="2" id="KW-1133">Transmembrane helix</keyword>
<dbReference type="InterPro" id="IPR027417">
    <property type="entry name" value="P-loop_NTPase"/>
</dbReference>
<proteinExistence type="predicted"/>
<organism evidence="4 5">
    <name type="scientific">Streptomyces telluris</name>
    <dbReference type="NCBI Taxonomy" id="2720021"/>
    <lineage>
        <taxon>Bacteria</taxon>
        <taxon>Bacillati</taxon>
        <taxon>Actinomycetota</taxon>
        <taxon>Actinomycetes</taxon>
        <taxon>Kitasatosporales</taxon>
        <taxon>Streptomycetaceae</taxon>
        <taxon>Streptomyces</taxon>
    </lineage>
</organism>
<dbReference type="RefSeq" id="WP_256791637.1">
    <property type="nucleotide sequence ID" value="NZ_JANIID010000043.1"/>
</dbReference>
<keyword evidence="2" id="KW-0472">Membrane</keyword>
<accession>A0A9X2RQ20</accession>
<dbReference type="InterPro" id="IPR007111">
    <property type="entry name" value="NACHT_NTPase"/>
</dbReference>
<evidence type="ECO:0000256" key="1">
    <source>
        <dbReference type="SAM" id="MobiDB-lite"/>
    </source>
</evidence>
<feature type="domain" description="NACHT" evidence="3">
    <location>
        <begin position="157"/>
        <end position="252"/>
    </location>
</feature>
<feature type="region of interest" description="Disordered" evidence="1">
    <location>
        <begin position="304"/>
        <end position="338"/>
    </location>
</feature>
<dbReference type="Gene3D" id="3.40.50.300">
    <property type="entry name" value="P-loop containing nucleotide triphosphate hydrolases"/>
    <property type="match status" value="1"/>
</dbReference>
<dbReference type="PROSITE" id="PS50837">
    <property type="entry name" value="NACHT"/>
    <property type="match status" value="1"/>
</dbReference>